<evidence type="ECO:0000256" key="3">
    <source>
        <dbReference type="SAM" id="MobiDB-lite"/>
    </source>
</evidence>
<sequence length="582" mass="64442">MALIVNLVPLLFSAALVYSDQNTVPPLKSFKISENVIYDCIDIYKQPGLDHPLLRNHKIQMKPSFSPHDSTNQTGNNATYKTKIACPYGTVPILRNTKEFNTNAQIFAEKYLNPILADGLDPLTHIAGVRSEPGPYRGVQAFFNAYNLDLRDDEASYNQIYIGSGLNNEANFVMTGLMINPSLYGNDSVWTFGFWQGKDGKGCYNTGCPGFVQLSPRNPIAFPLGMKPLEAGNIHPFIHQDKQTGNWWLSTLGYNLFKVDIGYWPKELFNLMDNGGNIVGAGGVVHASPFGSSPAMGHGQFPKQPVPSDGSPTFSDVKVMNSKYESHRMDYFPIEKLLDSPQCYGIEIGINEPPHHDHRGFFFDVGGPGGNTFMSEKGGKGFKSSLKSSYGSGKDDNATKSKKTRKVQFDPQGPRESKYTFLQESDDQIQGSSAKGGKGSKARKSTLSKESQPLELKTDKELPENAKCLMDCEAFEILQGIKEQMAVLSEDPSVKLPVSFDRGLEYVKYGRCYMNPQSVRQILEPLKKHGVSESEMCVIANVCPESIDEVFAFVPSMKGRKDKISEPLEEALMKLSKLKRSA</sequence>
<dbReference type="Gene3D" id="1.20.1250.40">
    <property type="match status" value="1"/>
</dbReference>
<dbReference type="InterPro" id="IPR025521">
    <property type="entry name" value="Neprosin_propep"/>
</dbReference>
<dbReference type="InterPro" id="IPR010997">
    <property type="entry name" value="HRDC-like_sf"/>
</dbReference>
<keyword evidence="4" id="KW-0732">Signal</keyword>
<feature type="chain" id="PRO_5045439123" description="Neprosin PEP catalytic domain-containing protein" evidence="4">
    <location>
        <begin position="20"/>
        <end position="582"/>
    </location>
</feature>
<dbReference type="Pfam" id="PF03080">
    <property type="entry name" value="Neprosin"/>
    <property type="match status" value="1"/>
</dbReference>
<gene>
    <name evidence="6" type="ORF">HID58_048850</name>
</gene>
<dbReference type="Pfam" id="PF14365">
    <property type="entry name" value="Neprosin_AP"/>
    <property type="match status" value="1"/>
</dbReference>
<dbReference type="Pfam" id="PF03874">
    <property type="entry name" value="RNA_pol_Rpb4"/>
    <property type="match status" value="1"/>
</dbReference>
<protein>
    <recommendedName>
        <fullName evidence="5">Neprosin PEP catalytic domain-containing protein</fullName>
    </recommendedName>
</protein>
<dbReference type="Proteomes" id="UP000824890">
    <property type="component" value="Unassembled WGS sequence"/>
</dbReference>
<dbReference type="InterPro" id="IPR053168">
    <property type="entry name" value="Glutamic_endopeptidase"/>
</dbReference>
<evidence type="ECO:0000256" key="4">
    <source>
        <dbReference type="SAM" id="SignalP"/>
    </source>
</evidence>
<proteinExistence type="predicted"/>
<evidence type="ECO:0000259" key="5">
    <source>
        <dbReference type="PROSITE" id="PS52045"/>
    </source>
</evidence>
<dbReference type="InterPro" id="IPR005574">
    <property type="entry name" value="Rpb4/RPC9"/>
</dbReference>
<feature type="domain" description="Neprosin PEP catalytic" evidence="5">
    <location>
        <begin position="117"/>
        <end position="372"/>
    </location>
</feature>
<feature type="compositionally biased region" description="Low complexity" evidence="3">
    <location>
        <begin position="382"/>
        <end position="392"/>
    </location>
</feature>
<dbReference type="SMART" id="SM00657">
    <property type="entry name" value="RPOL4c"/>
    <property type="match status" value="1"/>
</dbReference>
<keyword evidence="7" id="KW-1185">Reference proteome</keyword>
<keyword evidence="2" id="KW-0539">Nucleus</keyword>
<dbReference type="SUPFAM" id="SSF47819">
    <property type="entry name" value="HRDC-like"/>
    <property type="match status" value="1"/>
</dbReference>
<dbReference type="EMBL" id="JAGKQM010000012">
    <property type="protein sequence ID" value="KAH0899282.1"/>
    <property type="molecule type" value="Genomic_DNA"/>
</dbReference>
<dbReference type="PROSITE" id="PS52045">
    <property type="entry name" value="NEPROSIN_PEP_CD"/>
    <property type="match status" value="1"/>
</dbReference>
<dbReference type="InterPro" id="IPR004314">
    <property type="entry name" value="Neprosin"/>
</dbReference>
<evidence type="ECO:0000256" key="2">
    <source>
        <dbReference type="ARBA" id="ARBA00023242"/>
    </source>
</evidence>
<evidence type="ECO:0000313" key="6">
    <source>
        <dbReference type="EMBL" id="KAH0899282.1"/>
    </source>
</evidence>
<evidence type="ECO:0000256" key="1">
    <source>
        <dbReference type="ARBA" id="ARBA00004123"/>
    </source>
</evidence>
<reference evidence="6 7" key="1">
    <citation type="submission" date="2021-05" db="EMBL/GenBank/DDBJ databases">
        <title>Genome Assembly of Synthetic Allotetraploid Brassica napus Reveals Homoeologous Exchanges between Subgenomes.</title>
        <authorList>
            <person name="Davis J.T."/>
        </authorList>
    </citation>
    <scope>NUCLEOTIDE SEQUENCE [LARGE SCALE GENOMIC DNA]</scope>
    <source>
        <strain evidence="7">cv. Da-Ae</strain>
        <tissue evidence="6">Seedling</tissue>
    </source>
</reference>
<dbReference type="InterPro" id="IPR006590">
    <property type="entry name" value="RNA_pol_Rpb4/RPC9_core"/>
</dbReference>
<dbReference type="InterPro" id="IPR038324">
    <property type="entry name" value="Rpb4/RPC9_sf"/>
</dbReference>
<accession>A0ABQ8B3B6</accession>
<comment type="caution">
    <text evidence="6">The sequence shown here is derived from an EMBL/GenBank/DDBJ whole genome shotgun (WGS) entry which is preliminary data.</text>
</comment>
<comment type="subcellular location">
    <subcellularLocation>
        <location evidence="1">Nucleus</location>
    </subcellularLocation>
</comment>
<name>A0ABQ8B3B6_BRANA</name>
<dbReference type="PANTHER" id="PTHR31589">
    <property type="entry name" value="PROTEIN, PUTATIVE (DUF239)-RELATED-RELATED"/>
    <property type="match status" value="1"/>
</dbReference>
<feature type="region of interest" description="Disordered" evidence="3">
    <location>
        <begin position="374"/>
        <end position="459"/>
    </location>
</feature>
<dbReference type="PANTHER" id="PTHR31589:SF122">
    <property type="entry name" value="NEPROSIN DOMAIN-CONTAINING PROTEIN"/>
    <property type="match status" value="1"/>
</dbReference>
<organism evidence="6 7">
    <name type="scientific">Brassica napus</name>
    <name type="common">Rape</name>
    <dbReference type="NCBI Taxonomy" id="3708"/>
    <lineage>
        <taxon>Eukaryota</taxon>
        <taxon>Viridiplantae</taxon>
        <taxon>Streptophyta</taxon>
        <taxon>Embryophyta</taxon>
        <taxon>Tracheophyta</taxon>
        <taxon>Spermatophyta</taxon>
        <taxon>Magnoliopsida</taxon>
        <taxon>eudicotyledons</taxon>
        <taxon>Gunneridae</taxon>
        <taxon>Pentapetalae</taxon>
        <taxon>rosids</taxon>
        <taxon>malvids</taxon>
        <taxon>Brassicales</taxon>
        <taxon>Brassicaceae</taxon>
        <taxon>Brassiceae</taxon>
        <taxon>Brassica</taxon>
    </lineage>
</organism>
<feature type="signal peptide" evidence="4">
    <location>
        <begin position="1"/>
        <end position="19"/>
    </location>
</feature>
<evidence type="ECO:0000313" key="7">
    <source>
        <dbReference type="Proteomes" id="UP000824890"/>
    </source>
</evidence>